<evidence type="ECO:0000256" key="3">
    <source>
        <dbReference type="ARBA" id="ARBA00022741"/>
    </source>
</evidence>
<feature type="transmembrane region" description="Helical" evidence="7">
    <location>
        <begin position="66"/>
        <end position="88"/>
    </location>
</feature>
<evidence type="ECO:0000313" key="9">
    <source>
        <dbReference type="EMBL" id="GCC49095.1"/>
    </source>
</evidence>
<keyword evidence="6" id="KW-0456">Lyase</keyword>
<dbReference type="PROSITE" id="PS50125">
    <property type="entry name" value="GUANYLATE_CYCLASE_2"/>
    <property type="match status" value="1"/>
</dbReference>
<evidence type="ECO:0000256" key="6">
    <source>
        <dbReference type="ARBA" id="ARBA00023239"/>
    </source>
</evidence>
<dbReference type="Pfam" id="PF00211">
    <property type="entry name" value="Guanylate_cyc"/>
    <property type="match status" value="1"/>
</dbReference>
<dbReference type="GO" id="GO:0035556">
    <property type="term" value="P:intracellular signal transduction"/>
    <property type="evidence" value="ECO:0007669"/>
    <property type="project" value="InterPro"/>
</dbReference>
<dbReference type="InterPro" id="IPR029787">
    <property type="entry name" value="Nucleotide_cyclase"/>
</dbReference>
<dbReference type="EMBL" id="BEZZ01252473">
    <property type="protein sequence ID" value="GCC49095.1"/>
    <property type="molecule type" value="Genomic_DNA"/>
</dbReference>
<sequence length="171" mass="19126">MTISLGGFHNSSAVILWSTLCPLGALVVHDLRTASRWFWAFLVLLASSALLQSSDGSASLSLSMVTFFYILNIGCVLSIAFAMLYYFVDKKNRFQARSEMLLLNILPIEISNILKGEYRTIADQYDAASILFADVVQFTPLARSMSPMELVGLLDEVFMCFDLLVDKYQLE</sequence>
<evidence type="ECO:0000256" key="7">
    <source>
        <dbReference type="SAM" id="Phobius"/>
    </source>
</evidence>
<keyword evidence="3" id="KW-0547">Nucleotide-binding</keyword>
<proteinExistence type="predicted"/>
<dbReference type="GO" id="GO:0007168">
    <property type="term" value="P:receptor guanylyl cyclase signaling pathway"/>
    <property type="evidence" value="ECO:0007669"/>
    <property type="project" value="TreeGrafter"/>
</dbReference>
<dbReference type="AlphaFoldDB" id="A0A401U2I1"/>
<evidence type="ECO:0000259" key="8">
    <source>
        <dbReference type="PROSITE" id="PS50125"/>
    </source>
</evidence>
<comment type="caution">
    <text evidence="9">The sequence shown here is derived from an EMBL/GenBank/DDBJ whole genome shotgun (WGS) entry which is preliminary data.</text>
</comment>
<dbReference type="GO" id="GO:0001653">
    <property type="term" value="F:peptide receptor activity"/>
    <property type="evidence" value="ECO:0007669"/>
    <property type="project" value="TreeGrafter"/>
</dbReference>
<dbReference type="STRING" id="137246.A0A401U2I1"/>
<comment type="subcellular location">
    <subcellularLocation>
        <location evidence="1">Membrane</location>
    </subcellularLocation>
</comment>
<feature type="transmembrane region" description="Helical" evidence="7">
    <location>
        <begin position="36"/>
        <end position="54"/>
    </location>
</feature>
<dbReference type="GO" id="GO:0000166">
    <property type="term" value="F:nucleotide binding"/>
    <property type="evidence" value="ECO:0007669"/>
    <property type="project" value="UniProtKB-KW"/>
</dbReference>
<dbReference type="OrthoDB" id="6147412at2759"/>
<evidence type="ECO:0000256" key="4">
    <source>
        <dbReference type="ARBA" id="ARBA00022989"/>
    </source>
</evidence>
<feature type="domain" description="Guanylate cyclase" evidence="8">
    <location>
        <begin position="129"/>
        <end position="171"/>
    </location>
</feature>
<name>A0A401U2I1_CHIPU</name>
<gene>
    <name evidence="9" type="ORF">chiPu_0033030</name>
</gene>
<keyword evidence="5 7" id="KW-0472">Membrane</keyword>
<dbReference type="GO" id="GO:0004016">
    <property type="term" value="F:adenylate cyclase activity"/>
    <property type="evidence" value="ECO:0007669"/>
    <property type="project" value="TreeGrafter"/>
</dbReference>
<keyword evidence="4 7" id="KW-1133">Transmembrane helix</keyword>
<keyword evidence="10" id="KW-1185">Reference proteome</keyword>
<dbReference type="Proteomes" id="UP000287033">
    <property type="component" value="Unassembled WGS sequence"/>
</dbReference>
<protein>
    <recommendedName>
        <fullName evidence="8">Guanylate cyclase domain-containing protein</fullName>
    </recommendedName>
</protein>
<dbReference type="PANTHER" id="PTHR11920">
    <property type="entry name" value="GUANYLYL CYCLASE"/>
    <property type="match status" value="1"/>
</dbReference>
<reference evidence="9 10" key="1">
    <citation type="journal article" date="2018" name="Nat. Ecol. Evol.">
        <title>Shark genomes provide insights into elasmobranch evolution and the origin of vertebrates.</title>
        <authorList>
            <person name="Hara Y"/>
            <person name="Yamaguchi K"/>
            <person name="Onimaru K"/>
            <person name="Kadota M"/>
            <person name="Koyanagi M"/>
            <person name="Keeley SD"/>
            <person name="Tatsumi K"/>
            <person name="Tanaka K"/>
            <person name="Motone F"/>
            <person name="Kageyama Y"/>
            <person name="Nozu R"/>
            <person name="Adachi N"/>
            <person name="Nishimura O"/>
            <person name="Nakagawa R"/>
            <person name="Tanegashima C"/>
            <person name="Kiyatake I"/>
            <person name="Matsumoto R"/>
            <person name="Murakumo K"/>
            <person name="Nishida K"/>
            <person name="Terakita A"/>
            <person name="Kuratani S"/>
            <person name="Sato K"/>
            <person name="Hyodo S Kuraku.S."/>
        </authorList>
    </citation>
    <scope>NUCLEOTIDE SEQUENCE [LARGE SCALE GENOMIC DNA]</scope>
</reference>
<evidence type="ECO:0000256" key="2">
    <source>
        <dbReference type="ARBA" id="ARBA00022692"/>
    </source>
</evidence>
<dbReference type="PANTHER" id="PTHR11920:SF335">
    <property type="entry name" value="GUANYLATE CYCLASE"/>
    <property type="match status" value="1"/>
</dbReference>
<feature type="non-terminal residue" evidence="9">
    <location>
        <position position="171"/>
    </location>
</feature>
<accession>A0A401U2I1</accession>
<dbReference type="InterPro" id="IPR001054">
    <property type="entry name" value="A/G_cyclase"/>
</dbReference>
<dbReference type="GO" id="GO:0004383">
    <property type="term" value="F:guanylate cyclase activity"/>
    <property type="evidence" value="ECO:0007669"/>
    <property type="project" value="TreeGrafter"/>
</dbReference>
<feature type="transmembrane region" description="Helical" evidence="7">
    <location>
        <begin position="12"/>
        <end position="29"/>
    </location>
</feature>
<keyword evidence="2 7" id="KW-0812">Transmembrane</keyword>
<evidence type="ECO:0000313" key="10">
    <source>
        <dbReference type="Proteomes" id="UP000287033"/>
    </source>
</evidence>
<dbReference type="InterPro" id="IPR050401">
    <property type="entry name" value="Cyclic_nucleotide_synthase"/>
</dbReference>
<evidence type="ECO:0000256" key="5">
    <source>
        <dbReference type="ARBA" id="ARBA00023136"/>
    </source>
</evidence>
<organism evidence="9 10">
    <name type="scientific">Chiloscyllium punctatum</name>
    <name type="common">Brownbanded bambooshark</name>
    <name type="synonym">Hemiscyllium punctatum</name>
    <dbReference type="NCBI Taxonomy" id="137246"/>
    <lineage>
        <taxon>Eukaryota</taxon>
        <taxon>Metazoa</taxon>
        <taxon>Chordata</taxon>
        <taxon>Craniata</taxon>
        <taxon>Vertebrata</taxon>
        <taxon>Chondrichthyes</taxon>
        <taxon>Elasmobranchii</taxon>
        <taxon>Galeomorphii</taxon>
        <taxon>Galeoidea</taxon>
        <taxon>Orectolobiformes</taxon>
        <taxon>Hemiscylliidae</taxon>
        <taxon>Chiloscyllium</taxon>
    </lineage>
</organism>
<dbReference type="SUPFAM" id="SSF55073">
    <property type="entry name" value="Nucleotide cyclase"/>
    <property type="match status" value="1"/>
</dbReference>
<evidence type="ECO:0000256" key="1">
    <source>
        <dbReference type="ARBA" id="ARBA00004370"/>
    </source>
</evidence>
<dbReference type="Gene3D" id="3.30.70.1230">
    <property type="entry name" value="Nucleotide cyclase"/>
    <property type="match status" value="1"/>
</dbReference>
<dbReference type="GO" id="GO:0005886">
    <property type="term" value="C:plasma membrane"/>
    <property type="evidence" value="ECO:0007669"/>
    <property type="project" value="TreeGrafter"/>
</dbReference>